<organism evidence="2 3">
    <name type="scientific">Cnuella takakiae</name>
    <dbReference type="NCBI Taxonomy" id="1302690"/>
    <lineage>
        <taxon>Bacteria</taxon>
        <taxon>Pseudomonadati</taxon>
        <taxon>Bacteroidota</taxon>
        <taxon>Chitinophagia</taxon>
        <taxon>Chitinophagales</taxon>
        <taxon>Chitinophagaceae</taxon>
        <taxon>Cnuella</taxon>
    </lineage>
</organism>
<sequence length="812" mass="94441">MKGSDTIENKYFEERMAQLGITDQWNTIAIQQTDIKNAQKTILVPERIFRPHEKGIEIMVYDLERLFISYTPENARWKKKWSIIRLENPITKEDGSVMKYQMPKGAGSFPFFPPGLVDKFEKKEKIESLFLTEGFFKAFKGYMHGMDIVGLPSITHLMEKTKGSLHPDVLRLINTCNVSRVVWLTDGDCLDISGSLKQSDGKLKDLYRRPANFFNSIQKFKQLLDDYDVDKYFMHIDTENIEGKPKGLDDLLIAFPNRTAEIVADLTSVSKASQYAQRFNITAGGITKVRNYFHLGDVTDFYLFHSDRRKDLKDTEFVWNGTQYKFDEKENRCIVVVPGDSKNYFRVGDYYYKYVMIPNQHKKLERIFVERKKTTIMDDHNKNFIQHIPKYEIFCNVPEHVNYQQTVNNCFNVYSPLDFFPDEEECTAEDCPTIIAFVDHIFGHSKCKAIIEGQQFETTMFEMGLDYLQLLYQQPAEKLPILCLVSKENNTGKSTLGNFLRLMLGANVAIVGNQDLAGDFNSHWATKCVVVLDEAKIDKQHVVEKVKMLSTAKKIMINSKGKAHAEIDCFIKFVMITNNEDNFITVGEEDIRFWVLKIPKLKTDRPNIMDDFIEELPAFLSFLSHRKLATSKQGRMWFHPRLIETEALNKVREGSRYNQEKELRLFLKDVFLDFGIDKLYMTRQDIQKECFKGRLDANYLEKLLKQHLKAEQFWRPDPTNLVDGEPGKKYVTCRYNYPRWEESIDHVTLKKTVKRVEVSGVGRPYVFKREDYLSEDELRMNDLDVEAVFQSAMATAPKPVGNSDDQPDDVPF</sequence>
<keyword evidence="3" id="KW-1185">Reference proteome</keyword>
<gene>
    <name evidence="2" type="ORF">SAMN05444008_11537</name>
</gene>
<dbReference type="RefSeq" id="WP_073045916.1">
    <property type="nucleotide sequence ID" value="NZ_FQUO01000015.1"/>
</dbReference>
<evidence type="ECO:0000313" key="3">
    <source>
        <dbReference type="Proteomes" id="UP000184368"/>
    </source>
</evidence>
<dbReference type="Proteomes" id="UP000184368">
    <property type="component" value="Unassembled WGS sequence"/>
</dbReference>
<dbReference type="STRING" id="1302690.BUE76_10505"/>
<reference evidence="2 3" key="1">
    <citation type="submission" date="2016-11" db="EMBL/GenBank/DDBJ databases">
        <authorList>
            <person name="Jaros S."/>
            <person name="Januszkiewicz K."/>
            <person name="Wedrychowicz H."/>
        </authorList>
    </citation>
    <scope>NUCLEOTIDE SEQUENCE [LARGE SCALE GENOMIC DNA]</scope>
    <source>
        <strain evidence="2 3">DSM 26897</strain>
    </source>
</reference>
<dbReference type="SUPFAM" id="SSF52540">
    <property type="entry name" value="P-loop containing nucleoside triphosphate hydrolases"/>
    <property type="match status" value="1"/>
</dbReference>
<evidence type="ECO:0000259" key="1">
    <source>
        <dbReference type="Pfam" id="PF19263"/>
    </source>
</evidence>
<dbReference type="EMBL" id="FQUO01000015">
    <property type="protein sequence ID" value="SHF96918.1"/>
    <property type="molecule type" value="Genomic_DNA"/>
</dbReference>
<dbReference type="Gene3D" id="3.40.50.300">
    <property type="entry name" value="P-loop containing nucleotide triphosphate hydrolases"/>
    <property type="match status" value="1"/>
</dbReference>
<dbReference type="OrthoDB" id="608366at2"/>
<dbReference type="AlphaFoldDB" id="A0A1M5FZK8"/>
<evidence type="ECO:0000313" key="2">
    <source>
        <dbReference type="EMBL" id="SHF96918.1"/>
    </source>
</evidence>
<protein>
    <recommendedName>
        <fullName evidence="1">NrS-1 polymerase-like helicase domain-containing protein</fullName>
    </recommendedName>
</protein>
<name>A0A1M5FZK8_9BACT</name>
<dbReference type="InterPro" id="IPR045455">
    <property type="entry name" value="NrS-1_pol-like_helicase"/>
</dbReference>
<feature type="domain" description="NrS-1 polymerase-like helicase" evidence="1">
    <location>
        <begin position="484"/>
        <end position="584"/>
    </location>
</feature>
<dbReference type="Pfam" id="PF19263">
    <property type="entry name" value="DUF5906"/>
    <property type="match status" value="1"/>
</dbReference>
<dbReference type="InterPro" id="IPR027417">
    <property type="entry name" value="P-loop_NTPase"/>
</dbReference>
<proteinExistence type="predicted"/>
<accession>A0A1M5FZK8</accession>